<keyword evidence="6" id="KW-0406">Ion transport</keyword>
<dbReference type="PANTHER" id="PTHR30069:SF53">
    <property type="entry name" value="COLICIN I RECEPTOR-RELATED"/>
    <property type="match status" value="1"/>
</dbReference>
<evidence type="ECO:0000256" key="1">
    <source>
        <dbReference type="ARBA" id="ARBA00004571"/>
    </source>
</evidence>
<dbReference type="GO" id="GO:0009279">
    <property type="term" value="C:cell outer membrane"/>
    <property type="evidence" value="ECO:0007669"/>
    <property type="project" value="UniProtKB-SubCell"/>
</dbReference>
<evidence type="ECO:0000256" key="4">
    <source>
        <dbReference type="ARBA" id="ARBA00022692"/>
    </source>
</evidence>
<dbReference type="InterPro" id="IPR012910">
    <property type="entry name" value="Plug_dom"/>
</dbReference>
<keyword evidence="16" id="KW-1185">Reference proteome</keyword>
<name>A0AAX2ALT3_9BACT</name>
<dbReference type="EMBL" id="NXID01000002">
    <property type="protein sequence ID" value="RXK16991.1"/>
    <property type="molecule type" value="Genomic_DNA"/>
</dbReference>
<dbReference type="GO" id="GO:0015344">
    <property type="term" value="F:siderophore uptake transmembrane transporter activity"/>
    <property type="evidence" value="ECO:0007669"/>
    <property type="project" value="TreeGrafter"/>
</dbReference>
<sequence>MKIKKSLLSITIIATINNLSANNPSNMGEVTVISASGYEQKLVKAPASISVITQEQLHKNSYTNLLDAMRDIEGVDIGETRDKSGQGTISIRGMGGDYTLILIDGKKQNNNGDIYPNNFGGFQYVNIPPLEAIERIEIIRGPMSTLYGADAMGGVINIITKKTFTKWRGSFTQGQTFQTDNQFGNNKTSDFAIRGPIIKDKLGLSLRGSYYDKEASNPQTSSGTTFGGAGKTVDNQNWTLGASLTFTPSDKHILRFDYDIMKQKYDNTSSNVGTVDSKENLWFKRRGNFSPRVGYAPIQRMQREQYSILHEGFWEIGKSTIGIHHIKTSNNGRSLPLNPSERLFMNDLYANYSSLNDFETNGSSTQLAQFNSLLPRPKRVLESKNITYNGKIEIPFEKHFLVLGTQYIDAQLEDGVFGITNKTKKAVTSSYKQWALFLEDSWDILKDLTFTTGIRYDDHETFGSHLSPRAYLVYNANSNLIFKGGVATGYKTPKTTDLFSGITGFGGQGTLPWVGNPNLKPEESLNTEIAAYYQHNAGHDFNITLFKNNFNNKIESVNVQQNQLPSQWNTIASSMRQKQNIGNAQIKGIELSGKYKILDNLTIKANYTYTDSKRDDNKNPLSSTAKHLYSATLNWQTTSKWNNFLRIVGEKDRWRGDDKLKYYDNYQVFDLGTSYKISKDVIFNARINNLLDKDFTKMTSYKNDNGDTVETYAYNLAQKRRELWLSLNIKF</sequence>
<dbReference type="Proteomes" id="UP000290092">
    <property type="component" value="Unassembled WGS sequence"/>
</dbReference>
<protein>
    <submittedName>
        <fullName evidence="15">TonB-dependent receptor</fullName>
    </submittedName>
</protein>
<feature type="signal peptide" evidence="12">
    <location>
        <begin position="1"/>
        <end position="21"/>
    </location>
</feature>
<keyword evidence="4 10" id="KW-0812">Transmembrane</keyword>
<dbReference type="KEGG" id="amyt:AMYT_0506"/>
<evidence type="ECO:0000256" key="3">
    <source>
        <dbReference type="ARBA" id="ARBA00022452"/>
    </source>
</evidence>
<keyword evidence="2 10" id="KW-0813">Transport</keyword>
<dbReference type="PANTHER" id="PTHR30069">
    <property type="entry name" value="TONB-DEPENDENT OUTER MEMBRANE RECEPTOR"/>
    <property type="match status" value="1"/>
</dbReference>
<evidence type="ECO:0000256" key="9">
    <source>
        <dbReference type="ARBA" id="ARBA00023237"/>
    </source>
</evidence>
<keyword evidence="7 11" id="KW-0798">TonB box</keyword>
<proteinExistence type="inferred from homology"/>
<comment type="similarity">
    <text evidence="10 11">Belongs to the TonB-dependent receptor family.</text>
</comment>
<feature type="chain" id="PRO_5043544780" evidence="12">
    <location>
        <begin position="22"/>
        <end position="731"/>
    </location>
</feature>
<feature type="domain" description="TonB-dependent receptor plug" evidence="14">
    <location>
        <begin position="43"/>
        <end position="155"/>
    </location>
</feature>
<dbReference type="PROSITE" id="PS52016">
    <property type="entry name" value="TONB_DEPENDENT_REC_3"/>
    <property type="match status" value="1"/>
</dbReference>
<evidence type="ECO:0000256" key="8">
    <source>
        <dbReference type="ARBA" id="ARBA00023136"/>
    </source>
</evidence>
<evidence type="ECO:0000256" key="6">
    <source>
        <dbReference type="ARBA" id="ARBA00023065"/>
    </source>
</evidence>
<reference evidence="15 16" key="1">
    <citation type="submission" date="2017-09" db="EMBL/GenBank/DDBJ databases">
        <title>Genomics of the genus Arcobacter.</title>
        <authorList>
            <person name="Perez-Cataluna A."/>
            <person name="Figueras M.J."/>
            <person name="Salas-Masso N."/>
        </authorList>
    </citation>
    <scope>NUCLEOTIDE SEQUENCE [LARGE SCALE GENOMIC DNA]</scope>
    <source>
        <strain evidence="15 16">CECT 7386</strain>
    </source>
</reference>
<keyword evidence="8 10" id="KW-0472">Membrane</keyword>
<dbReference type="RefSeq" id="WP_114840999.1">
    <property type="nucleotide sequence ID" value="NZ_CP031219.1"/>
</dbReference>
<dbReference type="Gene3D" id="2.40.170.20">
    <property type="entry name" value="TonB-dependent receptor, beta-barrel domain"/>
    <property type="match status" value="1"/>
</dbReference>
<dbReference type="Gene3D" id="2.170.130.10">
    <property type="entry name" value="TonB-dependent receptor, plug domain"/>
    <property type="match status" value="1"/>
</dbReference>
<evidence type="ECO:0000256" key="5">
    <source>
        <dbReference type="ARBA" id="ARBA00022729"/>
    </source>
</evidence>
<evidence type="ECO:0000259" key="13">
    <source>
        <dbReference type="Pfam" id="PF00593"/>
    </source>
</evidence>
<comment type="subcellular location">
    <subcellularLocation>
        <location evidence="1 10">Cell outer membrane</location>
        <topology evidence="1 10">Multi-pass membrane protein</topology>
    </subcellularLocation>
</comment>
<dbReference type="InterPro" id="IPR036942">
    <property type="entry name" value="Beta-barrel_TonB_sf"/>
</dbReference>
<accession>A0AAX2ALT3</accession>
<dbReference type="Pfam" id="PF07715">
    <property type="entry name" value="Plug"/>
    <property type="match status" value="1"/>
</dbReference>
<dbReference type="Pfam" id="PF00593">
    <property type="entry name" value="TonB_dep_Rec_b-barrel"/>
    <property type="match status" value="1"/>
</dbReference>
<dbReference type="SUPFAM" id="SSF56935">
    <property type="entry name" value="Porins"/>
    <property type="match status" value="1"/>
</dbReference>
<keyword evidence="5 12" id="KW-0732">Signal</keyword>
<dbReference type="CDD" id="cd01347">
    <property type="entry name" value="ligand_gated_channel"/>
    <property type="match status" value="1"/>
</dbReference>
<evidence type="ECO:0000256" key="2">
    <source>
        <dbReference type="ARBA" id="ARBA00022448"/>
    </source>
</evidence>
<evidence type="ECO:0000256" key="12">
    <source>
        <dbReference type="SAM" id="SignalP"/>
    </source>
</evidence>
<keyword evidence="3 10" id="KW-1134">Transmembrane beta strand</keyword>
<keyword evidence="9 10" id="KW-0998">Cell outer membrane</keyword>
<organism evidence="15 16">
    <name type="scientific">Malaciobacter mytili LMG 24559</name>
    <dbReference type="NCBI Taxonomy" id="1032238"/>
    <lineage>
        <taxon>Bacteria</taxon>
        <taxon>Pseudomonadati</taxon>
        <taxon>Campylobacterota</taxon>
        <taxon>Epsilonproteobacteria</taxon>
        <taxon>Campylobacterales</taxon>
        <taxon>Arcobacteraceae</taxon>
        <taxon>Malaciobacter</taxon>
    </lineage>
</organism>
<dbReference type="GO" id="GO:0044718">
    <property type="term" value="P:siderophore transmembrane transport"/>
    <property type="evidence" value="ECO:0007669"/>
    <property type="project" value="TreeGrafter"/>
</dbReference>
<keyword evidence="15" id="KW-0675">Receptor</keyword>
<dbReference type="InterPro" id="IPR037066">
    <property type="entry name" value="Plug_dom_sf"/>
</dbReference>
<dbReference type="InterPro" id="IPR039426">
    <property type="entry name" value="TonB-dep_rcpt-like"/>
</dbReference>
<evidence type="ECO:0000256" key="7">
    <source>
        <dbReference type="ARBA" id="ARBA00023077"/>
    </source>
</evidence>
<evidence type="ECO:0000313" key="15">
    <source>
        <dbReference type="EMBL" id="RXK16991.1"/>
    </source>
</evidence>
<evidence type="ECO:0000313" key="16">
    <source>
        <dbReference type="Proteomes" id="UP000290092"/>
    </source>
</evidence>
<gene>
    <name evidence="15" type="ORF">CP985_00800</name>
</gene>
<feature type="domain" description="TonB-dependent receptor-like beta-barrel" evidence="13">
    <location>
        <begin position="349"/>
        <end position="690"/>
    </location>
</feature>
<comment type="caution">
    <text evidence="15">The sequence shown here is derived from an EMBL/GenBank/DDBJ whole genome shotgun (WGS) entry which is preliminary data.</text>
</comment>
<dbReference type="AlphaFoldDB" id="A0AAX2ALT3"/>
<evidence type="ECO:0000256" key="10">
    <source>
        <dbReference type="PROSITE-ProRule" id="PRU01360"/>
    </source>
</evidence>
<dbReference type="InterPro" id="IPR000531">
    <property type="entry name" value="Beta-barrel_TonB"/>
</dbReference>
<evidence type="ECO:0000259" key="14">
    <source>
        <dbReference type="Pfam" id="PF07715"/>
    </source>
</evidence>
<evidence type="ECO:0000256" key="11">
    <source>
        <dbReference type="RuleBase" id="RU003357"/>
    </source>
</evidence>